<organism evidence="1 2">
    <name type="scientific">Pseudanabaena galeata UHCC 0370</name>
    <dbReference type="NCBI Taxonomy" id="3110310"/>
    <lineage>
        <taxon>Bacteria</taxon>
        <taxon>Bacillati</taxon>
        <taxon>Cyanobacteriota</taxon>
        <taxon>Cyanophyceae</taxon>
        <taxon>Pseudanabaenales</taxon>
        <taxon>Pseudanabaenaceae</taxon>
        <taxon>Pseudanabaena</taxon>
    </lineage>
</organism>
<reference evidence="1 2" key="1">
    <citation type="submission" date="2023-12" db="EMBL/GenBank/DDBJ databases">
        <title>Baltic Sea Cyanobacteria.</title>
        <authorList>
            <person name="Delbaje E."/>
            <person name="Fewer D.P."/>
            <person name="Shishido T.K."/>
        </authorList>
    </citation>
    <scope>NUCLEOTIDE SEQUENCE [LARGE SCALE GENOMIC DNA]</scope>
    <source>
        <strain evidence="1 2">UHCC 0370</strain>
    </source>
</reference>
<protein>
    <submittedName>
        <fullName evidence="1">Uncharacterized protein</fullName>
    </submittedName>
</protein>
<name>A0ABU5TNN8_9CYAN</name>
<dbReference type="Proteomes" id="UP001301388">
    <property type="component" value="Unassembled WGS sequence"/>
</dbReference>
<gene>
    <name evidence="1" type="ORF">VB774_20025</name>
</gene>
<proteinExistence type="predicted"/>
<sequence>MDIDATRQKIETIWHFSSIFPRESYPGSAVWKRYNPFIIWPVETIRNIYLVKTEYSGSNEKMMLAYCQAVLNGIQNGKRSDNFLTIKGLNYNFFQMDWAFENSALLGKMSMSPSILGNVSNKLKLDKQQEYILAGKALLGQEIIDIYCKIFYPAITASGASIWFNLEQNAENHIEITNINGLKNIDIIVESLRCLCQKLQSFALGIDSNENDENVKEDIQTLIEKKVRGR</sequence>
<evidence type="ECO:0000313" key="2">
    <source>
        <dbReference type="Proteomes" id="UP001301388"/>
    </source>
</evidence>
<comment type="caution">
    <text evidence="1">The sequence shown here is derived from an EMBL/GenBank/DDBJ whole genome shotgun (WGS) entry which is preliminary data.</text>
</comment>
<accession>A0ABU5TNN8</accession>
<evidence type="ECO:0000313" key="1">
    <source>
        <dbReference type="EMBL" id="MEA5479921.1"/>
    </source>
</evidence>
<dbReference type="EMBL" id="JAYGIE010000103">
    <property type="protein sequence ID" value="MEA5479921.1"/>
    <property type="molecule type" value="Genomic_DNA"/>
</dbReference>
<dbReference type="RefSeq" id="WP_323263054.1">
    <property type="nucleotide sequence ID" value="NZ_JAYGIE010000103.1"/>
</dbReference>
<keyword evidence="2" id="KW-1185">Reference proteome</keyword>